<proteinExistence type="predicted"/>
<protein>
    <submittedName>
        <fullName evidence="2">Uncharacterized protein</fullName>
    </submittedName>
</protein>
<name>A0ABX4D522_9FLAO</name>
<evidence type="ECO:0000256" key="1">
    <source>
        <dbReference type="SAM" id="Phobius"/>
    </source>
</evidence>
<accession>A0ABX4D522</accession>
<dbReference type="EMBL" id="MUHG01000023">
    <property type="protein sequence ID" value="OXB18141.1"/>
    <property type="molecule type" value="Genomic_DNA"/>
</dbReference>
<gene>
    <name evidence="2" type="ORF">B0A71_14490</name>
</gene>
<comment type="caution">
    <text evidence="2">The sequence shown here is derived from an EMBL/GenBank/DDBJ whole genome shotgun (WGS) entry which is preliminary data.</text>
</comment>
<feature type="transmembrane region" description="Helical" evidence="1">
    <location>
        <begin position="37"/>
        <end position="57"/>
    </location>
</feature>
<keyword evidence="1" id="KW-0472">Membrane</keyword>
<evidence type="ECO:0000313" key="2">
    <source>
        <dbReference type="EMBL" id="OXB18141.1"/>
    </source>
</evidence>
<dbReference type="Proteomes" id="UP000198319">
    <property type="component" value="Unassembled WGS sequence"/>
</dbReference>
<keyword evidence="1" id="KW-0812">Transmembrane</keyword>
<organism evidence="2 3">
    <name type="scientific">Flavobacterium tructae</name>
    <dbReference type="NCBI Taxonomy" id="1114873"/>
    <lineage>
        <taxon>Bacteria</taxon>
        <taxon>Pseudomonadati</taxon>
        <taxon>Bacteroidota</taxon>
        <taxon>Flavobacteriia</taxon>
        <taxon>Flavobacteriales</taxon>
        <taxon>Flavobacteriaceae</taxon>
        <taxon>Flavobacterium</taxon>
    </lineage>
</organism>
<keyword evidence="3" id="KW-1185">Reference proteome</keyword>
<keyword evidence="1" id="KW-1133">Transmembrane helix</keyword>
<evidence type="ECO:0000313" key="3">
    <source>
        <dbReference type="Proteomes" id="UP000198319"/>
    </source>
</evidence>
<sequence length="60" mass="7473">MIEFHADLGGLYWWILIRFCKTKLASEQGFENRRRNLFFLTFLNFLVLFLFLSFCYYKYK</sequence>
<reference evidence="2 3" key="1">
    <citation type="submission" date="2016-11" db="EMBL/GenBank/DDBJ databases">
        <title>Whole genomes of Flavobacteriaceae.</title>
        <authorList>
            <person name="Stine C."/>
            <person name="Li C."/>
            <person name="Tadesse D."/>
        </authorList>
    </citation>
    <scope>NUCLEOTIDE SEQUENCE [LARGE SCALE GENOMIC DNA]</scope>
    <source>
        <strain evidence="2 3">ATCC BAA-2541</strain>
    </source>
</reference>